<evidence type="ECO:0000256" key="8">
    <source>
        <dbReference type="ARBA" id="ARBA00022824"/>
    </source>
</evidence>
<comment type="subcellular location">
    <subcellularLocation>
        <location evidence="1">Endoplasmic reticulum membrane</location>
        <topology evidence="1">Single-pass membrane protein</topology>
    </subcellularLocation>
</comment>
<dbReference type="InterPro" id="IPR035518">
    <property type="entry name" value="DPG_synthase"/>
</dbReference>
<evidence type="ECO:0000259" key="13">
    <source>
        <dbReference type="Pfam" id="PF00535"/>
    </source>
</evidence>
<evidence type="ECO:0000256" key="11">
    <source>
        <dbReference type="ARBA" id="ARBA00023136"/>
    </source>
</evidence>
<comment type="caution">
    <text evidence="14">The sequence shown here is derived from an EMBL/GenBank/DDBJ whole genome shotgun (WGS) entry which is preliminary data.</text>
</comment>
<dbReference type="SUPFAM" id="SSF53448">
    <property type="entry name" value="Nucleotide-diphospho-sugar transferases"/>
    <property type="match status" value="1"/>
</dbReference>
<dbReference type="InterPro" id="IPR001173">
    <property type="entry name" value="Glyco_trans_2-like"/>
</dbReference>
<evidence type="ECO:0000256" key="3">
    <source>
        <dbReference type="ARBA" id="ARBA00006739"/>
    </source>
</evidence>
<evidence type="ECO:0000256" key="1">
    <source>
        <dbReference type="ARBA" id="ARBA00004389"/>
    </source>
</evidence>
<keyword evidence="11" id="KW-0472">Membrane</keyword>
<evidence type="ECO:0000256" key="2">
    <source>
        <dbReference type="ARBA" id="ARBA00004922"/>
    </source>
</evidence>
<dbReference type="EMBL" id="MEUV01000046">
    <property type="protein sequence ID" value="OGC45181.1"/>
    <property type="molecule type" value="Genomic_DNA"/>
</dbReference>
<dbReference type="Gene3D" id="3.90.550.10">
    <property type="entry name" value="Spore Coat Polysaccharide Biosynthesis Protein SpsA, Chain A"/>
    <property type="match status" value="1"/>
</dbReference>
<name>A0A1F4UJP7_UNCKA</name>
<dbReference type="AlphaFoldDB" id="A0A1F4UJP7"/>
<keyword evidence="10" id="KW-1133">Transmembrane helix</keyword>
<evidence type="ECO:0000256" key="10">
    <source>
        <dbReference type="ARBA" id="ARBA00022989"/>
    </source>
</evidence>
<gene>
    <name evidence="14" type="ORF">A2V49_00125</name>
</gene>
<evidence type="ECO:0000256" key="9">
    <source>
        <dbReference type="ARBA" id="ARBA00022968"/>
    </source>
</evidence>
<dbReference type="PANTHER" id="PTHR10859">
    <property type="entry name" value="GLYCOSYL TRANSFERASE"/>
    <property type="match status" value="1"/>
</dbReference>
<comment type="pathway">
    <text evidence="2">Protein modification; protein glycosylation.</text>
</comment>
<dbReference type="EC" id="2.4.1.117" evidence="4"/>
<dbReference type="PANTHER" id="PTHR10859:SF91">
    <property type="entry name" value="DOLICHYL-PHOSPHATE BETA-GLUCOSYLTRANSFERASE"/>
    <property type="match status" value="1"/>
</dbReference>
<proteinExistence type="inferred from homology"/>
<dbReference type="GO" id="GO:0006487">
    <property type="term" value="P:protein N-linked glycosylation"/>
    <property type="evidence" value="ECO:0007669"/>
    <property type="project" value="TreeGrafter"/>
</dbReference>
<organism evidence="14 15">
    <name type="scientific">candidate division WWE3 bacterium RBG_19FT_COMBO_34_6</name>
    <dbReference type="NCBI Taxonomy" id="1802612"/>
    <lineage>
        <taxon>Bacteria</taxon>
        <taxon>Katanobacteria</taxon>
    </lineage>
</organism>
<dbReference type="Pfam" id="PF00535">
    <property type="entry name" value="Glycos_transf_2"/>
    <property type="match status" value="1"/>
</dbReference>
<evidence type="ECO:0000256" key="4">
    <source>
        <dbReference type="ARBA" id="ARBA00012583"/>
    </source>
</evidence>
<evidence type="ECO:0000313" key="15">
    <source>
        <dbReference type="Proteomes" id="UP000178615"/>
    </source>
</evidence>
<dbReference type="GO" id="GO:0004581">
    <property type="term" value="F:dolichyl-phosphate beta-glucosyltransferase activity"/>
    <property type="evidence" value="ECO:0007669"/>
    <property type="project" value="UniProtKB-EC"/>
</dbReference>
<evidence type="ECO:0000256" key="12">
    <source>
        <dbReference type="ARBA" id="ARBA00045097"/>
    </source>
</evidence>
<keyword evidence="9" id="KW-0735">Signal-anchor</keyword>
<accession>A0A1F4UJP7</accession>
<evidence type="ECO:0000256" key="7">
    <source>
        <dbReference type="ARBA" id="ARBA00022692"/>
    </source>
</evidence>
<comment type="similarity">
    <text evidence="3">Belongs to the glycosyltransferase 2 family.</text>
</comment>
<evidence type="ECO:0000256" key="6">
    <source>
        <dbReference type="ARBA" id="ARBA00022679"/>
    </source>
</evidence>
<sequence length="256" mass="29093">MTNIMKEFSIVIPAYNESDKIITSLTQVISFMRSFTPSFEVIVVDDGSTDNTAALVENYSKDNQEVKIIKTIHKGKGPTVFTGITQSSGKYIYMADADFSTPIDELKKLHNWLIEHNYDIVIASREGLGASRINEPIYRHIMGRVFNFLVQIIALPGIKDSQCGFKLFRNKAAKEIFRRLKIYGDESKQISSGYMGAFDVEVLYLAKKLGYKIKEISVTWKYVKTSRLHPLKDSIKMALDVVRVKINDLKGTYKVN</sequence>
<dbReference type="Proteomes" id="UP000178615">
    <property type="component" value="Unassembled WGS sequence"/>
</dbReference>
<reference evidence="14 15" key="1">
    <citation type="journal article" date="2016" name="Nat. Commun.">
        <title>Thousands of microbial genomes shed light on interconnected biogeochemical processes in an aquifer system.</title>
        <authorList>
            <person name="Anantharaman K."/>
            <person name="Brown C.T."/>
            <person name="Hug L.A."/>
            <person name="Sharon I."/>
            <person name="Castelle C.J."/>
            <person name="Probst A.J."/>
            <person name="Thomas B.C."/>
            <person name="Singh A."/>
            <person name="Wilkins M.J."/>
            <person name="Karaoz U."/>
            <person name="Brodie E.L."/>
            <person name="Williams K.H."/>
            <person name="Hubbard S.S."/>
            <person name="Banfield J.F."/>
        </authorList>
    </citation>
    <scope>NUCLEOTIDE SEQUENCE [LARGE SCALE GENOMIC DNA]</scope>
</reference>
<dbReference type="CDD" id="cd04188">
    <property type="entry name" value="DPG_synthase"/>
    <property type="match status" value="1"/>
</dbReference>
<keyword evidence="8" id="KW-0256">Endoplasmic reticulum</keyword>
<keyword evidence="5" id="KW-0328">Glycosyltransferase</keyword>
<feature type="domain" description="Glycosyltransferase 2-like" evidence="13">
    <location>
        <begin position="9"/>
        <end position="177"/>
    </location>
</feature>
<evidence type="ECO:0000256" key="5">
    <source>
        <dbReference type="ARBA" id="ARBA00022676"/>
    </source>
</evidence>
<keyword evidence="6" id="KW-0808">Transferase</keyword>
<keyword evidence="7" id="KW-0812">Transmembrane</keyword>
<protein>
    <recommendedName>
        <fullName evidence="4">dolichyl-phosphate beta-glucosyltransferase</fullName>
        <ecNumber evidence="4">2.4.1.117</ecNumber>
    </recommendedName>
</protein>
<comment type="catalytic activity">
    <reaction evidence="12">
        <text>a di-trans,poly-cis-dolichyl phosphate + UDP-alpha-D-glucose = a di-trans,poly-cis-dolichyl beta-D-glucosyl phosphate + UDP</text>
        <dbReference type="Rhea" id="RHEA:15401"/>
        <dbReference type="Rhea" id="RHEA-COMP:19498"/>
        <dbReference type="Rhea" id="RHEA-COMP:19502"/>
        <dbReference type="ChEBI" id="CHEBI:57525"/>
        <dbReference type="ChEBI" id="CHEBI:57683"/>
        <dbReference type="ChEBI" id="CHEBI:58223"/>
        <dbReference type="ChEBI" id="CHEBI:58885"/>
        <dbReference type="EC" id="2.4.1.117"/>
    </reaction>
    <physiologicalReaction direction="left-to-right" evidence="12">
        <dbReference type="Rhea" id="RHEA:15402"/>
    </physiologicalReaction>
</comment>
<evidence type="ECO:0000313" key="14">
    <source>
        <dbReference type="EMBL" id="OGC45181.1"/>
    </source>
</evidence>
<dbReference type="InterPro" id="IPR029044">
    <property type="entry name" value="Nucleotide-diphossugar_trans"/>
</dbReference>